<dbReference type="Pfam" id="PF21980">
    <property type="entry name" value="MksE"/>
    <property type="match status" value="1"/>
</dbReference>
<proteinExistence type="predicted"/>
<evidence type="ECO:0000313" key="2">
    <source>
        <dbReference type="Proteomes" id="UP000007039"/>
    </source>
</evidence>
<dbReference type="RefSeq" id="WP_013450736.1">
    <property type="nucleotide sequence ID" value="NC_014758.1"/>
</dbReference>
<sequence>MNEKSLLTIFKEEREYFRRINFMLMNGVNILGDNMPKEYNFLEENFVQLAEYYNTLGYTLEKQDNFFYIRVLIKDRFTPISYFSKAETFTGMLLASKYFTSLENPQINTEALFEELKMLFSTENLYEIYVRKMSSFVESEKRLETIQDNYYKTLKELIFYNFIELKSGTLSRNENSLIEIKKPIKRFFDLALALYDKDEENIPIEDLLNIFIKDTEFVIDSDEQMDEE</sequence>
<dbReference type="EMBL" id="CP002347">
    <property type="protein sequence ID" value="ADR18523.1"/>
    <property type="molecule type" value="Genomic_DNA"/>
</dbReference>
<dbReference type="KEGG" id="cni:Calni_0611"/>
<dbReference type="Proteomes" id="UP000007039">
    <property type="component" value="Chromosome"/>
</dbReference>
<reference evidence="1 2" key="2">
    <citation type="journal article" date="2011" name="Stand. Genomic Sci.">
        <title>Complete genome sequence of Calditerrivibrio nitroreducens type strain (Yu37-1).</title>
        <authorList>
            <person name="Pitluck S."/>
            <person name="Sikorski J."/>
            <person name="Zeytun A."/>
            <person name="Lapidus A."/>
            <person name="Nolan M."/>
            <person name="Lucas S."/>
            <person name="Hammon N."/>
            <person name="Deshpande S."/>
            <person name="Cheng J.F."/>
            <person name="Tapia R."/>
            <person name="Han C."/>
            <person name="Goodwin L."/>
            <person name="Liolios K."/>
            <person name="Pagani I."/>
            <person name="Ivanova N."/>
            <person name="Mavromatis K."/>
            <person name="Pati A."/>
            <person name="Chen A."/>
            <person name="Palaniappan K."/>
            <person name="Hauser L."/>
            <person name="Chang Y.J."/>
            <person name="Jeffries C.D."/>
            <person name="Detter J.C."/>
            <person name="Brambilla E."/>
            <person name="Djao O.D."/>
            <person name="Rohde M."/>
            <person name="Spring S."/>
            <person name="Goker M."/>
            <person name="Woyke T."/>
            <person name="Bristow J."/>
            <person name="Eisen J.A."/>
            <person name="Markowitz V."/>
            <person name="Hugenholtz P."/>
            <person name="Kyrpides N.C."/>
            <person name="Klenk H.P."/>
            <person name="Land M."/>
        </authorList>
    </citation>
    <scope>NUCLEOTIDE SEQUENCE [LARGE SCALE GENOMIC DNA]</scope>
    <source>
        <strain evidence="2">DSM 19672 / NBRC 101217 / Yu37-1</strain>
    </source>
</reference>
<name>E4TFQ5_CALNY</name>
<dbReference type="AlphaFoldDB" id="E4TFQ5"/>
<dbReference type="Gene3D" id="1.10.10.2250">
    <property type="match status" value="1"/>
</dbReference>
<keyword evidence="2" id="KW-1185">Reference proteome</keyword>
<accession>E4TFQ5</accession>
<protein>
    <submittedName>
        <fullName evidence="1">Uncharacterized protein</fullName>
    </submittedName>
</protein>
<reference key="1">
    <citation type="submission" date="2010-11" db="EMBL/GenBank/DDBJ databases">
        <title>The complete genome of chromosome of Calditerrivibrio nitroreducens DSM 19672.</title>
        <authorList>
            <consortium name="US DOE Joint Genome Institute (JGI-PGF)"/>
            <person name="Lucas S."/>
            <person name="Copeland A."/>
            <person name="Lapidus A."/>
            <person name="Bruce D."/>
            <person name="Goodwin L."/>
            <person name="Pitluck S."/>
            <person name="Kyrpides N."/>
            <person name="Mavromatis K."/>
            <person name="Ivanova N."/>
            <person name="Mikhailova N."/>
            <person name="Zeytun A."/>
            <person name="Brettin T."/>
            <person name="Detter J.C."/>
            <person name="Tapia R."/>
            <person name="Han C."/>
            <person name="Land M."/>
            <person name="Hauser L."/>
            <person name="Markowitz V."/>
            <person name="Cheng J.-F."/>
            <person name="Hugenholtz P."/>
            <person name="Woyke T."/>
            <person name="Wu D."/>
            <person name="Spring S."/>
            <person name="Schroeder M."/>
            <person name="Brambilla E."/>
            <person name="Klenk H.-P."/>
            <person name="Eisen J.A."/>
        </authorList>
    </citation>
    <scope>NUCLEOTIDE SEQUENCE [LARGE SCALE GENOMIC DNA]</scope>
    <source>
        <strain>DSM 19672</strain>
    </source>
</reference>
<dbReference type="OrthoDB" id="9782036at2"/>
<dbReference type="STRING" id="768670.Calni_0611"/>
<dbReference type="HOGENOM" id="CLU_1212967_0_0_0"/>
<gene>
    <name evidence="1" type="ordered locus">Calni_0611</name>
</gene>
<dbReference type="eggNOG" id="ENOG5030WSF">
    <property type="taxonomic scope" value="Bacteria"/>
</dbReference>
<organism evidence="1 2">
    <name type="scientific">Calditerrivibrio nitroreducens (strain DSM 19672 / NBRC 101217 / Yu37-1)</name>
    <dbReference type="NCBI Taxonomy" id="768670"/>
    <lineage>
        <taxon>Bacteria</taxon>
        <taxon>Pseudomonadati</taxon>
        <taxon>Deferribacterota</taxon>
        <taxon>Deferribacteres</taxon>
        <taxon>Deferribacterales</taxon>
        <taxon>Calditerrivibrionaceae</taxon>
    </lineage>
</organism>
<dbReference type="InterPro" id="IPR053841">
    <property type="entry name" value="MksE"/>
</dbReference>
<evidence type="ECO:0000313" key="1">
    <source>
        <dbReference type="EMBL" id="ADR18523.1"/>
    </source>
</evidence>
<dbReference type="InterPro" id="IPR042038">
    <property type="entry name" value="MukE_N"/>
</dbReference>